<sequence length="64" mass="6940">MASIISQYQAYSISPALRLDSGSIFAKQQLRLVSSSSSTDSFRNSATGFIVNYKLPVANHEATI</sequence>
<protein>
    <submittedName>
        <fullName evidence="1">Uncharacterized protein</fullName>
    </submittedName>
</protein>
<evidence type="ECO:0000313" key="1">
    <source>
        <dbReference type="EMBL" id="USW52987.1"/>
    </source>
</evidence>
<organism evidence="1 2">
    <name type="scientific">Septoria linicola</name>
    <dbReference type="NCBI Taxonomy" id="215465"/>
    <lineage>
        <taxon>Eukaryota</taxon>
        <taxon>Fungi</taxon>
        <taxon>Dikarya</taxon>
        <taxon>Ascomycota</taxon>
        <taxon>Pezizomycotina</taxon>
        <taxon>Dothideomycetes</taxon>
        <taxon>Dothideomycetidae</taxon>
        <taxon>Mycosphaerellales</taxon>
        <taxon>Mycosphaerellaceae</taxon>
        <taxon>Septoria</taxon>
    </lineage>
</organism>
<dbReference type="EMBL" id="CP099422">
    <property type="protein sequence ID" value="USW52987.1"/>
    <property type="molecule type" value="Genomic_DNA"/>
</dbReference>
<reference evidence="1" key="1">
    <citation type="submission" date="2022-06" db="EMBL/GenBank/DDBJ databases">
        <title>Complete genome sequences of two strains of the flax pathogen Septoria linicola.</title>
        <authorList>
            <person name="Lapalu N."/>
            <person name="Simon A."/>
            <person name="Demenou B."/>
            <person name="Paumier D."/>
            <person name="Guillot M.-P."/>
            <person name="Gout L."/>
            <person name="Valade R."/>
        </authorList>
    </citation>
    <scope>NUCLEOTIDE SEQUENCE</scope>
    <source>
        <strain evidence="1">SE15195</strain>
    </source>
</reference>
<dbReference type="AlphaFoldDB" id="A0A9Q9ANX7"/>
<evidence type="ECO:0000313" key="2">
    <source>
        <dbReference type="Proteomes" id="UP001056384"/>
    </source>
</evidence>
<dbReference type="Proteomes" id="UP001056384">
    <property type="component" value="Chromosome 5"/>
</dbReference>
<keyword evidence="2" id="KW-1185">Reference proteome</keyword>
<name>A0A9Q9ANX7_9PEZI</name>
<accession>A0A9Q9ANX7</accession>
<proteinExistence type="predicted"/>
<gene>
    <name evidence="1" type="ORF">Slin15195_G063060</name>
</gene>